<feature type="domain" description="ACT" evidence="11">
    <location>
        <begin position="12"/>
        <end position="84"/>
    </location>
</feature>
<name>A0A6J6FIH1_9ZZZZ</name>
<dbReference type="Pfam" id="PF13740">
    <property type="entry name" value="ACT_6"/>
    <property type="match status" value="1"/>
</dbReference>
<comment type="pathway">
    <text evidence="2">Amino-acid biosynthesis; L-serine biosynthesis; L-serine from 3-phospho-D-glycerate: step 3/3.</text>
</comment>
<dbReference type="GO" id="GO:0000287">
    <property type="term" value="F:magnesium ion binding"/>
    <property type="evidence" value="ECO:0007669"/>
    <property type="project" value="TreeGrafter"/>
</dbReference>
<evidence type="ECO:0000256" key="4">
    <source>
        <dbReference type="ARBA" id="ARBA00012640"/>
    </source>
</evidence>
<dbReference type="InterPro" id="IPR036412">
    <property type="entry name" value="HAD-like_sf"/>
</dbReference>
<dbReference type="Gene3D" id="3.40.50.1000">
    <property type="entry name" value="HAD superfamily/HAD-like"/>
    <property type="match status" value="1"/>
</dbReference>
<dbReference type="PANTHER" id="PTHR43344:SF2">
    <property type="entry name" value="PHOSPHOSERINE PHOSPHATASE"/>
    <property type="match status" value="1"/>
</dbReference>
<dbReference type="GO" id="GO:0005737">
    <property type="term" value="C:cytoplasm"/>
    <property type="evidence" value="ECO:0007669"/>
    <property type="project" value="TreeGrafter"/>
</dbReference>
<comment type="cofactor">
    <cofactor evidence="1">
        <name>Mg(2+)</name>
        <dbReference type="ChEBI" id="CHEBI:18420"/>
    </cofactor>
</comment>
<dbReference type="UniPathway" id="UPA00135">
    <property type="reaction ID" value="UER00198"/>
</dbReference>
<keyword evidence="6" id="KW-0479">Metal-binding</keyword>
<evidence type="ECO:0000256" key="10">
    <source>
        <dbReference type="ARBA" id="ARBA00031693"/>
    </source>
</evidence>
<dbReference type="InterPro" id="IPR023214">
    <property type="entry name" value="HAD_sf"/>
</dbReference>
<evidence type="ECO:0000259" key="11">
    <source>
        <dbReference type="PROSITE" id="PS51671"/>
    </source>
</evidence>
<dbReference type="NCBIfam" id="TIGR00338">
    <property type="entry name" value="serB"/>
    <property type="match status" value="1"/>
</dbReference>
<sequence>MPSENISQFTGLILVSGQDRPGIMADLMTTLSEFSVKIIDVQQICIRGRLILAVLISLDQAHAEAIAIDLDHLQKKSGLDIAIDFAEYMALRKESDSLIVIIVGQEIKPLKLALIASEIAKMDGNIKQIKRSEYNSLESIELQLSIPNKLLKVVQQNLKEVALLNDIDLSVELGGSARQRKRIVLLDMDSTLIEQEVIDLLAEHAGQGGFVAEITKQAMNGEINFKEALEKRVGALKDLDVSIFNEVRKEIKLAKGAVEMISKLHACGHLVGVVSGGFLDVIEPILQDLKIDFYRANKLEVIDGKLTGKLEGDIIDSGAKLLALKELALLGKIDLAHTVAVGDGANDIDMIESAGLGIAFNGKSKLNEIADTTISQPDLSTVLLFMGIQF</sequence>
<dbReference type="Pfam" id="PF21086">
    <property type="entry name" value="ACT_PSP_2"/>
    <property type="match status" value="1"/>
</dbReference>
<evidence type="ECO:0000256" key="9">
    <source>
        <dbReference type="ARBA" id="ARBA00023299"/>
    </source>
</evidence>
<keyword evidence="9" id="KW-0718">Serine biosynthesis</keyword>
<evidence type="ECO:0000256" key="7">
    <source>
        <dbReference type="ARBA" id="ARBA00022801"/>
    </source>
</evidence>
<dbReference type="GO" id="GO:0036424">
    <property type="term" value="F:L-phosphoserine phosphatase activity"/>
    <property type="evidence" value="ECO:0007669"/>
    <property type="project" value="InterPro"/>
</dbReference>
<dbReference type="SUPFAM" id="SSF56784">
    <property type="entry name" value="HAD-like"/>
    <property type="match status" value="1"/>
</dbReference>
<keyword evidence="5" id="KW-0028">Amino-acid biosynthesis</keyword>
<protein>
    <recommendedName>
        <fullName evidence="4">phosphoserine phosphatase</fullName>
        <ecNumber evidence="4">3.1.3.3</ecNumber>
    </recommendedName>
    <alternativeName>
        <fullName evidence="10">O-phosphoserine phosphohydrolase</fullName>
    </alternativeName>
</protein>
<comment type="similarity">
    <text evidence="3">Belongs to the HAD-like hydrolase superfamily. SerB family.</text>
</comment>
<dbReference type="InterPro" id="IPR045865">
    <property type="entry name" value="ACT-like_dom_sf"/>
</dbReference>
<dbReference type="SFLD" id="SFLDG01136">
    <property type="entry name" value="C1.6:_Phosphoserine_Phosphatas"/>
    <property type="match status" value="1"/>
</dbReference>
<keyword evidence="7" id="KW-0378">Hydrolase</keyword>
<evidence type="ECO:0000256" key="5">
    <source>
        <dbReference type="ARBA" id="ARBA00022605"/>
    </source>
</evidence>
<dbReference type="InterPro" id="IPR002912">
    <property type="entry name" value="ACT_dom"/>
</dbReference>
<evidence type="ECO:0000256" key="8">
    <source>
        <dbReference type="ARBA" id="ARBA00022842"/>
    </source>
</evidence>
<dbReference type="EMBL" id="CAEZUH010000007">
    <property type="protein sequence ID" value="CAB4586784.1"/>
    <property type="molecule type" value="Genomic_DNA"/>
</dbReference>
<dbReference type="SUPFAM" id="SSF55021">
    <property type="entry name" value="ACT-like"/>
    <property type="match status" value="1"/>
</dbReference>
<dbReference type="AlphaFoldDB" id="A0A6J6FIH1"/>
<evidence type="ECO:0000256" key="6">
    <source>
        <dbReference type="ARBA" id="ARBA00022723"/>
    </source>
</evidence>
<dbReference type="EC" id="3.1.3.3" evidence="4"/>
<evidence type="ECO:0000256" key="1">
    <source>
        <dbReference type="ARBA" id="ARBA00001946"/>
    </source>
</evidence>
<proteinExistence type="inferred from homology"/>
<dbReference type="InterPro" id="IPR004469">
    <property type="entry name" value="PSP"/>
</dbReference>
<dbReference type="Pfam" id="PF12710">
    <property type="entry name" value="HAD"/>
    <property type="match status" value="1"/>
</dbReference>
<gene>
    <name evidence="12" type="ORF">UFOPK1798_00165</name>
</gene>
<dbReference type="PROSITE" id="PS51671">
    <property type="entry name" value="ACT"/>
    <property type="match status" value="1"/>
</dbReference>
<keyword evidence="8" id="KW-0460">Magnesium</keyword>
<dbReference type="NCBIfam" id="TIGR01488">
    <property type="entry name" value="HAD-SF-IB"/>
    <property type="match status" value="1"/>
</dbReference>
<dbReference type="SFLD" id="SFLDG01137">
    <property type="entry name" value="C1.6.1:_Phosphoserine_Phosphat"/>
    <property type="match status" value="1"/>
</dbReference>
<accession>A0A6J6FIH1</accession>
<evidence type="ECO:0000313" key="12">
    <source>
        <dbReference type="EMBL" id="CAB4586784.1"/>
    </source>
</evidence>
<dbReference type="InterPro" id="IPR050582">
    <property type="entry name" value="HAD-like_SerB"/>
</dbReference>
<evidence type="ECO:0000256" key="2">
    <source>
        <dbReference type="ARBA" id="ARBA00005135"/>
    </source>
</evidence>
<dbReference type="SFLD" id="SFLDF00029">
    <property type="entry name" value="phosphoserine_phosphatase"/>
    <property type="match status" value="1"/>
</dbReference>
<reference evidence="12" key="1">
    <citation type="submission" date="2020-05" db="EMBL/GenBank/DDBJ databases">
        <authorList>
            <person name="Chiriac C."/>
            <person name="Salcher M."/>
            <person name="Ghai R."/>
            <person name="Kavagutti S V."/>
        </authorList>
    </citation>
    <scope>NUCLEOTIDE SEQUENCE</scope>
</reference>
<dbReference type="InterPro" id="IPR049148">
    <property type="entry name" value="PSP_ACT"/>
</dbReference>
<dbReference type="GO" id="GO:0006564">
    <property type="term" value="P:L-serine biosynthetic process"/>
    <property type="evidence" value="ECO:0007669"/>
    <property type="project" value="UniProtKB-KW"/>
</dbReference>
<dbReference type="SFLD" id="SFLDS00003">
    <property type="entry name" value="Haloacid_Dehalogenase"/>
    <property type="match status" value="1"/>
</dbReference>
<evidence type="ECO:0000256" key="3">
    <source>
        <dbReference type="ARBA" id="ARBA00009184"/>
    </source>
</evidence>
<dbReference type="PANTHER" id="PTHR43344">
    <property type="entry name" value="PHOSPHOSERINE PHOSPHATASE"/>
    <property type="match status" value="1"/>
</dbReference>
<organism evidence="12">
    <name type="scientific">freshwater metagenome</name>
    <dbReference type="NCBI Taxonomy" id="449393"/>
    <lineage>
        <taxon>unclassified sequences</taxon>
        <taxon>metagenomes</taxon>
        <taxon>ecological metagenomes</taxon>
    </lineage>
</organism>
<dbReference type="Gene3D" id="3.30.70.260">
    <property type="match status" value="1"/>
</dbReference>